<dbReference type="EMBL" id="JAFNEN010000038">
    <property type="protein sequence ID" value="KAG8198564.1"/>
    <property type="molecule type" value="Genomic_DNA"/>
</dbReference>
<reference evidence="2 3" key="1">
    <citation type="journal article" date="2022" name="Nat. Ecol. Evol.">
        <title>A masculinizing supergene underlies an exaggerated male reproductive morph in a spider.</title>
        <authorList>
            <person name="Hendrickx F."/>
            <person name="De Corte Z."/>
            <person name="Sonet G."/>
            <person name="Van Belleghem S.M."/>
            <person name="Kostlbacher S."/>
            <person name="Vangestel C."/>
        </authorList>
    </citation>
    <scope>NUCLEOTIDE SEQUENCE [LARGE SCALE GENOMIC DNA]</scope>
    <source>
        <strain evidence="2">W744_W776</strain>
    </source>
</reference>
<name>A0AAV6VSA7_9ARAC</name>
<feature type="compositionally biased region" description="Basic and acidic residues" evidence="1">
    <location>
        <begin position="15"/>
        <end position="25"/>
    </location>
</feature>
<feature type="region of interest" description="Disordered" evidence="1">
    <location>
        <begin position="1"/>
        <end position="64"/>
    </location>
</feature>
<dbReference type="Proteomes" id="UP000827092">
    <property type="component" value="Unassembled WGS sequence"/>
</dbReference>
<organism evidence="2 3">
    <name type="scientific">Oedothorax gibbosus</name>
    <dbReference type="NCBI Taxonomy" id="931172"/>
    <lineage>
        <taxon>Eukaryota</taxon>
        <taxon>Metazoa</taxon>
        <taxon>Ecdysozoa</taxon>
        <taxon>Arthropoda</taxon>
        <taxon>Chelicerata</taxon>
        <taxon>Arachnida</taxon>
        <taxon>Araneae</taxon>
        <taxon>Araneomorphae</taxon>
        <taxon>Entelegynae</taxon>
        <taxon>Araneoidea</taxon>
        <taxon>Linyphiidae</taxon>
        <taxon>Erigoninae</taxon>
        <taxon>Oedothorax</taxon>
    </lineage>
</organism>
<evidence type="ECO:0000256" key="1">
    <source>
        <dbReference type="SAM" id="MobiDB-lite"/>
    </source>
</evidence>
<evidence type="ECO:0000313" key="2">
    <source>
        <dbReference type="EMBL" id="KAG8198564.1"/>
    </source>
</evidence>
<evidence type="ECO:0000313" key="3">
    <source>
        <dbReference type="Proteomes" id="UP000827092"/>
    </source>
</evidence>
<protein>
    <submittedName>
        <fullName evidence="2">Uncharacterized protein</fullName>
    </submittedName>
</protein>
<accession>A0AAV6VSA7</accession>
<gene>
    <name evidence="2" type="ORF">JTE90_026462</name>
</gene>
<keyword evidence="3" id="KW-1185">Reference proteome</keyword>
<sequence>MVPDEFCHGFPHHRPVPDVPKHPDAPHSMSTTPKPPIKGSAHLPTRQDQRRQDQVLNSRNKSAPCALVPIRYTDVKGSTLIP</sequence>
<comment type="caution">
    <text evidence="2">The sequence shown here is derived from an EMBL/GenBank/DDBJ whole genome shotgun (WGS) entry which is preliminary data.</text>
</comment>
<dbReference type="AlphaFoldDB" id="A0AAV6VSA7"/>
<proteinExistence type="predicted"/>